<keyword evidence="2" id="KW-1185">Reference proteome</keyword>
<dbReference type="EMBL" id="JAIWYP010000012">
    <property type="protein sequence ID" value="KAH3728114.1"/>
    <property type="molecule type" value="Genomic_DNA"/>
</dbReference>
<accession>A0A9D4CNZ7</accession>
<gene>
    <name evidence="1" type="ORF">DPMN_054061</name>
</gene>
<dbReference type="Proteomes" id="UP000828390">
    <property type="component" value="Unassembled WGS sequence"/>
</dbReference>
<organism evidence="1 2">
    <name type="scientific">Dreissena polymorpha</name>
    <name type="common">Zebra mussel</name>
    <name type="synonym">Mytilus polymorpha</name>
    <dbReference type="NCBI Taxonomy" id="45954"/>
    <lineage>
        <taxon>Eukaryota</taxon>
        <taxon>Metazoa</taxon>
        <taxon>Spiralia</taxon>
        <taxon>Lophotrochozoa</taxon>
        <taxon>Mollusca</taxon>
        <taxon>Bivalvia</taxon>
        <taxon>Autobranchia</taxon>
        <taxon>Heteroconchia</taxon>
        <taxon>Euheterodonta</taxon>
        <taxon>Imparidentia</taxon>
        <taxon>Neoheterodontei</taxon>
        <taxon>Myida</taxon>
        <taxon>Dreissenoidea</taxon>
        <taxon>Dreissenidae</taxon>
        <taxon>Dreissena</taxon>
    </lineage>
</organism>
<name>A0A9D4CNZ7_DREPO</name>
<comment type="caution">
    <text evidence="1">The sequence shown here is derived from an EMBL/GenBank/DDBJ whole genome shotgun (WGS) entry which is preliminary data.</text>
</comment>
<reference evidence="1" key="2">
    <citation type="submission" date="2020-11" db="EMBL/GenBank/DDBJ databases">
        <authorList>
            <person name="McCartney M.A."/>
            <person name="Auch B."/>
            <person name="Kono T."/>
            <person name="Mallez S."/>
            <person name="Becker A."/>
            <person name="Gohl D.M."/>
            <person name="Silverstein K.A.T."/>
            <person name="Koren S."/>
            <person name="Bechman K.B."/>
            <person name="Herman A."/>
            <person name="Abrahante J.E."/>
            <person name="Garbe J."/>
        </authorList>
    </citation>
    <scope>NUCLEOTIDE SEQUENCE</scope>
    <source>
        <strain evidence="1">Duluth1</strain>
        <tissue evidence="1">Whole animal</tissue>
    </source>
</reference>
<proteinExistence type="predicted"/>
<dbReference type="AlphaFoldDB" id="A0A9D4CNZ7"/>
<protein>
    <submittedName>
        <fullName evidence="1">Uncharacterized protein</fullName>
    </submittedName>
</protein>
<sequence>MVSVINNNKTIQDRESPAYYKWAMDVDRTALEKVKHDRTCRDMRACASYITVRDCFIDARLRFM</sequence>
<evidence type="ECO:0000313" key="1">
    <source>
        <dbReference type="EMBL" id="KAH3728114.1"/>
    </source>
</evidence>
<reference evidence="1" key="1">
    <citation type="journal article" date="2019" name="bioRxiv">
        <title>The Genome of the Zebra Mussel, Dreissena polymorpha: A Resource for Invasive Species Research.</title>
        <authorList>
            <person name="McCartney M.A."/>
            <person name="Auch B."/>
            <person name="Kono T."/>
            <person name="Mallez S."/>
            <person name="Zhang Y."/>
            <person name="Obille A."/>
            <person name="Becker A."/>
            <person name="Abrahante J.E."/>
            <person name="Garbe J."/>
            <person name="Badalamenti J.P."/>
            <person name="Herman A."/>
            <person name="Mangelson H."/>
            <person name="Liachko I."/>
            <person name="Sullivan S."/>
            <person name="Sone E.D."/>
            <person name="Koren S."/>
            <person name="Silverstein K.A.T."/>
            <person name="Beckman K.B."/>
            <person name="Gohl D.M."/>
        </authorList>
    </citation>
    <scope>NUCLEOTIDE SEQUENCE</scope>
    <source>
        <strain evidence="1">Duluth1</strain>
        <tissue evidence="1">Whole animal</tissue>
    </source>
</reference>
<evidence type="ECO:0000313" key="2">
    <source>
        <dbReference type="Proteomes" id="UP000828390"/>
    </source>
</evidence>